<protein>
    <submittedName>
        <fullName evidence="2">Type IV pilus assembly protein PilM</fullName>
    </submittedName>
</protein>
<keyword evidence="1" id="KW-0812">Transmembrane</keyword>
<dbReference type="Pfam" id="PF05137">
    <property type="entry name" value="PilN"/>
    <property type="match status" value="1"/>
</dbReference>
<dbReference type="PANTHER" id="PTHR32432:SF3">
    <property type="entry name" value="ETHANOLAMINE UTILIZATION PROTEIN EUTJ"/>
    <property type="match status" value="1"/>
</dbReference>
<dbReference type="PANTHER" id="PTHR32432">
    <property type="entry name" value="CELL DIVISION PROTEIN FTSA-RELATED"/>
    <property type="match status" value="1"/>
</dbReference>
<evidence type="ECO:0000313" key="3">
    <source>
        <dbReference type="Proteomes" id="UP000266287"/>
    </source>
</evidence>
<dbReference type="CDD" id="cd24049">
    <property type="entry name" value="ASKHA_NBD_PilM"/>
    <property type="match status" value="1"/>
</dbReference>
<dbReference type="Pfam" id="PF11104">
    <property type="entry name" value="PilM_2"/>
    <property type="match status" value="1"/>
</dbReference>
<dbReference type="Gene3D" id="3.30.1490.300">
    <property type="match status" value="1"/>
</dbReference>
<proteinExistence type="predicted"/>
<dbReference type="AlphaFoldDB" id="A0A399G0P2"/>
<evidence type="ECO:0000313" key="2">
    <source>
        <dbReference type="EMBL" id="RII01092.1"/>
    </source>
</evidence>
<dbReference type="InterPro" id="IPR043129">
    <property type="entry name" value="ATPase_NBD"/>
</dbReference>
<dbReference type="EMBL" id="NDHY01000001">
    <property type="protein sequence ID" value="RII01092.1"/>
    <property type="molecule type" value="Genomic_DNA"/>
</dbReference>
<dbReference type="InterPro" id="IPR050696">
    <property type="entry name" value="FtsA/MreB"/>
</dbReference>
<reference evidence="2 3" key="1">
    <citation type="submission" date="2018-08" db="EMBL/GenBank/DDBJ databases">
        <title>Draft genome of candidate division NPL-UPA2 bacterium Unc8 that adapted to ultra-basic serpentinizing groundwater.</title>
        <authorList>
            <person name="Ishii S."/>
            <person name="Suzuki S."/>
            <person name="Nealson K.H."/>
        </authorList>
    </citation>
    <scope>NUCLEOTIDE SEQUENCE [LARGE SCALE GENOMIC DNA]</scope>
    <source>
        <strain evidence="2">Unc8</strain>
    </source>
</reference>
<comment type="caution">
    <text evidence="2">The sequence shown here is derived from an EMBL/GenBank/DDBJ whole genome shotgun (WGS) entry which is preliminary data.</text>
</comment>
<dbReference type="InterPro" id="IPR007813">
    <property type="entry name" value="PilN"/>
</dbReference>
<dbReference type="SUPFAM" id="SSF53067">
    <property type="entry name" value="Actin-like ATPase domain"/>
    <property type="match status" value="2"/>
</dbReference>
<keyword evidence="1" id="KW-1133">Transmembrane helix</keyword>
<keyword evidence="1" id="KW-0472">Membrane</keyword>
<evidence type="ECO:0000256" key="1">
    <source>
        <dbReference type="SAM" id="Phobius"/>
    </source>
</evidence>
<dbReference type="Gene3D" id="3.30.420.40">
    <property type="match status" value="2"/>
</dbReference>
<accession>A0A399G0P2</accession>
<organism evidence="2 3">
    <name type="scientific">candidate division NPL-UPA2 bacterium Unc8</name>
    <dbReference type="NCBI Taxonomy" id="1980939"/>
    <lineage>
        <taxon>Bacteria</taxon>
    </lineage>
</organism>
<dbReference type="NCBIfam" id="TIGR01175">
    <property type="entry name" value="pilM"/>
    <property type="match status" value="1"/>
</dbReference>
<dbReference type="Proteomes" id="UP000266287">
    <property type="component" value="Unassembled WGS sequence"/>
</dbReference>
<dbReference type="InterPro" id="IPR005883">
    <property type="entry name" value="PilM"/>
</dbReference>
<name>A0A399G0P2_UNCN2</name>
<sequence length="507" mass="55820">MLRGSVGLDIGANAIKIVELRKVGEKVQLIKAGMVGIPDDSSRQKDILSNLLRDFKGRGKAFSVAVPGQSAYIRYVDLPPLDTSRLEQMMGYEAKQQIPVPLEEVLWDYQRLPARDPSKTSIVLVAAKSEAIERLLDNIGRFGIEPYAIDYSPLASYNALKFSGSISSETSILIDLGAESTNLSIETRNSLCWTRSIPVGGMSLTRSIEKSLGVTLIEAERLKKEEGGAPGSAGRDRVVEAMAPSLRRLADEIQRSLTFFQAELGGEAVNRVILSGGGVHIKGISQFLKEELGVSVETASPLAALYSPLPIISRDQEAFFHVAIGLALRPLLKCPVEVNLLPPSILKKKEFRAKKAALVISLILAFLSAITFREFFAQDYRMIRSRIEVIEAGLAEYRRHEPEMKIAAKEKEDTREQVEELARLAAERVFLPNLLLELTTMLPEEIHLRSFSLGEEAINIEGVAPRLPLITDFETRIKASPLFGAVTTELAGKPGAHEFSFTININE</sequence>
<gene>
    <name evidence="2" type="primary">pilM</name>
    <name evidence="2" type="ORF">B9J77_00720</name>
</gene>
<feature type="transmembrane region" description="Helical" evidence="1">
    <location>
        <begin position="356"/>
        <end position="376"/>
    </location>
</feature>